<dbReference type="InterPro" id="IPR003148">
    <property type="entry name" value="RCK_N"/>
</dbReference>
<dbReference type="SUPFAM" id="SSF51735">
    <property type="entry name" value="NAD(P)-binding Rossmann-fold domains"/>
    <property type="match status" value="1"/>
</dbReference>
<evidence type="ECO:0000259" key="1">
    <source>
        <dbReference type="Pfam" id="PF02254"/>
    </source>
</evidence>
<evidence type="ECO:0000313" key="3">
    <source>
        <dbReference type="Proteomes" id="UP000326061"/>
    </source>
</evidence>
<dbReference type="Gene3D" id="3.30.70.1450">
    <property type="entry name" value="Regulator of K+ conductance, C-terminal domain"/>
    <property type="match status" value="1"/>
</dbReference>
<dbReference type="Pfam" id="PF02254">
    <property type="entry name" value="TrkA_N"/>
    <property type="match status" value="1"/>
</dbReference>
<protein>
    <submittedName>
        <fullName evidence="2">Potassium transporter TrkA</fullName>
    </submittedName>
</protein>
<gene>
    <name evidence="2" type="ORF">FJR47_06205</name>
</gene>
<dbReference type="AlphaFoldDB" id="A0AAJ4A4A2"/>
<dbReference type="RefSeq" id="WP_152299583.1">
    <property type="nucleotide sequence ID" value="NZ_CP041166.1"/>
</dbReference>
<feature type="domain" description="RCK N-terminal" evidence="1">
    <location>
        <begin position="7"/>
        <end position="118"/>
    </location>
</feature>
<dbReference type="Proteomes" id="UP000326061">
    <property type="component" value="Chromosome"/>
</dbReference>
<dbReference type="Gene3D" id="3.40.50.720">
    <property type="entry name" value="NAD(P)-binding Rossmann-like Domain"/>
    <property type="match status" value="1"/>
</dbReference>
<reference evidence="3" key="1">
    <citation type="submission" date="2019-06" db="EMBL/GenBank/DDBJ databases">
        <title>Sulfurimonas gotlandica sp. nov., a chemoautotrophic and psychrotolerant epsilonproteobacterium isolated from a pelagic redoxcline, and an emended description of the genus Sulfurimonas.</title>
        <authorList>
            <person name="Wang S."/>
            <person name="Jiang L."/>
            <person name="Shao Z."/>
        </authorList>
    </citation>
    <scope>NUCLEOTIDE SEQUENCE [LARGE SCALE GENOMIC DNA]</scope>
    <source>
        <strain evidence="3">1-1N</strain>
    </source>
</reference>
<dbReference type="SUPFAM" id="SSF116726">
    <property type="entry name" value="TrkA C-terminal domain-like"/>
    <property type="match status" value="1"/>
</dbReference>
<dbReference type="KEGG" id="suln:FJR47_06205"/>
<dbReference type="EMBL" id="CP041166">
    <property type="protein sequence ID" value="QFR43520.1"/>
    <property type="molecule type" value="Genomic_DNA"/>
</dbReference>
<organism evidence="2 3">
    <name type="scientific">Sulfurimonas xiamenensis</name>
    <dbReference type="NCBI Taxonomy" id="2590021"/>
    <lineage>
        <taxon>Bacteria</taxon>
        <taxon>Pseudomonadati</taxon>
        <taxon>Campylobacterota</taxon>
        <taxon>Epsilonproteobacteria</taxon>
        <taxon>Campylobacterales</taxon>
        <taxon>Sulfurimonadaceae</taxon>
        <taxon>Sulfurimonas</taxon>
    </lineage>
</organism>
<dbReference type="GO" id="GO:0006813">
    <property type="term" value="P:potassium ion transport"/>
    <property type="evidence" value="ECO:0007669"/>
    <property type="project" value="InterPro"/>
</dbReference>
<proteinExistence type="predicted"/>
<name>A0AAJ4A4A2_9BACT</name>
<dbReference type="InterPro" id="IPR036291">
    <property type="entry name" value="NAD(P)-bd_dom_sf"/>
</dbReference>
<evidence type="ECO:0000313" key="2">
    <source>
        <dbReference type="EMBL" id="QFR43520.1"/>
    </source>
</evidence>
<dbReference type="InterPro" id="IPR050721">
    <property type="entry name" value="Trk_Ktr_HKT_K-transport"/>
</dbReference>
<keyword evidence="3" id="KW-1185">Reference proteome</keyword>
<accession>A0AAJ4A4A2</accession>
<dbReference type="PANTHER" id="PTHR43833:SF9">
    <property type="entry name" value="POTASSIUM CHANNEL PROTEIN YUGO-RELATED"/>
    <property type="match status" value="1"/>
</dbReference>
<sequence length="232" mass="26806">MTEKTALIFGYNDYTFEIVKNISLHYENIQIFKLDENEKIIQNSKYKISQFDLSDNWDDLRESVDIKRCVAFCILENMAENIFLTISLRDTFKDLTIVALAKDKESEEKLLLAGASRILPTIQTTANIIVEMLEKPIVSEVLHNILYEKSDLKIAQIRVDNSEFFNKEYPADIDWGKEYGVIVLSVLSEEMAMEFIYSSKAKHHQIKEGDIFVVVGYEQDIKNFENIIGGQI</sequence>
<dbReference type="InterPro" id="IPR036721">
    <property type="entry name" value="RCK_C_sf"/>
</dbReference>
<dbReference type="PANTHER" id="PTHR43833">
    <property type="entry name" value="POTASSIUM CHANNEL PROTEIN 2-RELATED-RELATED"/>
    <property type="match status" value="1"/>
</dbReference>